<dbReference type="GO" id="GO:0016410">
    <property type="term" value="F:N-acyltransferase activity"/>
    <property type="evidence" value="ECO:0007669"/>
    <property type="project" value="TreeGrafter"/>
</dbReference>
<dbReference type="Gene3D" id="3.90.1720.10">
    <property type="entry name" value="endopeptidase domain like (from Nostoc punctiforme)"/>
    <property type="match status" value="1"/>
</dbReference>
<dbReference type="PROSITE" id="PS51934">
    <property type="entry name" value="LRAT"/>
    <property type="match status" value="1"/>
</dbReference>
<keyword evidence="4" id="KW-0443">Lipid metabolism</keyword>
<sequence length="183" mass="20287">MCCNSYQKTIDVKVFLSCDDKKPQPGDLIEISRGLYAHWAVYVGDDFVVHFGVPDLSPGSKAVSSQTVEGRVMKEKLESVAGKDKWQVKNSLDGKYKPRLAKEIVKDALASVGKARKYNLKESNCEHFANEMRYGVAVSQQVVLTTNMADMTGLPKSSPCGIIILLLYVCILITPPQQRSLLF</sequence>
<organism evidence="6">
    <name type="scientific">Pundamilia nyererei</name>
    <dbReference type="NCBI Taxonomy" id="303518"/>
    <lineage>
        <taxon>Eukaryota</taxon>
        <taxon>Metazoa</taxon>
        <taxon>Chordata</taxon>
        <taxon>Craniata</taxon>
        <taxon>Vertebrata</taxon>
        <taxon>Euteleostomi</taxon>
        <taxon>Actinopterygii</taxon>
        <taxon>Neopterygii</taxon>
        <taxon>Teleostei</taxon>
        <taxon>Neoteleostei</taxon>
        <taxon>Acanthomorphata</taxon>
        <taxon>Ovalentaria</taxon>
        <taxon>Cichlomorphae</taxon>
        <taxon>Cichliformes</taxon>
        <taxon>Cichlidae</taxon>
        <taxon>African cichlids</taxon>
        <taxon>Pseudocrenilabrinae</taxon>
        <taxon>Haplochromini</taxon>
        <taxon>Pundamilia</taxon>
    </lineage>
</organism>
<dbReference type="GO" id="GO:0070292">
    <property type="term" value="P:N-acylphosphatidylethanolamine metabolic process"/>
    <property type="evidence" value="ECO:0007669"/>
    <property type="project" value="TreeGrafter"/>
</dbReference>
<dbReference type="GeneTree" id="ENSGT00940000162660"/>
<dbReference type="GO" id="GO:0005737">
    <property type="term" value="C:cytoplasm"/>
    <property type="evidence" value="ECO:0007669"/>
    <property type="project" value="TreeGrafter"/>
</dbReference>
<evidence type="ECO:0000256" key="2">
    <source>
        <dbReference type="ARBA" id="ARBA00022679"/>
    </source>
</evidence>
<dbReference type="AlphaFoldDB" id="A0A3B4H1J2"/>
<reference evidence="6" key="1">
    <citation type="submission" date="2023-09" db="UniProtKB">
        <authorList>
            <consortium name="Ensembl"/>
        </authorList>
    </citation>
    <scope>IDENTIFICATION</scope>
</reference>
<dbReference type="GO" id="GO:0008970">
    <property type="term" value="F:phospholipase A1 activity"/>
    <property type="evidence" value="ECO:0007669"/>
    <property type="project" value="TreeGrafter"/>
</dbReference>
<evidence type="ECO:0000256" key="1">
    <source>
        <dbReference type="ARBA" id="ARBA00007824"/>
    </source>
</evidence>
<keyword evidence="2" id="KW-0808">Transferase</keyword>
<dbReference type="PANTHER" id="PTHR13943:SF31">
    <property type="entry name" value="PHOSPHOLIPASE A AND ACYLTRANSFERASE 3"/>
    <property type="match status" value="1"/>
</dbReference>
<dbReference type="PANTHER" id="PTHR13943">
    <property type="entry name" value="HRAS-LIKE SUPPRESSOR - RELATED"/>
    <property type="match status" value="1"/>
</dbReference>
<protein>
    <recommendedName>
        <fullName evidence="5">LRAT domain-containing protein</fullName>
    </recommendedName>
</protein>
<name>A0A3B4H1J2_9CICH</name>
<dbReference type="InterPro" id="IPR007053">
    <property type="entry name" value="LRAT_dom"/>
</dbReference>
<evidence type="ECO:0000256" key="3">
    <source>
        <dbReference type="ARBA" id="ARBA00022801"/>
    </source>
</evidence>
<dbReference type="GO" id="GO:0004623">
    <property type="term" value="F:phospholipase A2 activity"/>
    <property type="evidence" value="ECO:0007669"/>
    <property type="project" value="TreeGrafter"/>
</dbReference>
<evidence type="ECO:0000259" key="5">
    <source>
        <dbReference type="PROSITE" id="PS51934"/>
    </source>
</evidence>
<keyword evidence="3" id="KW-0378">Hydrolase</keyword>
<dbReference type="Pfam" id="PF04970">
    <property type="entry name" value="LRAT"/>
    <property type="match status" value="1"/>
</dbReference>
<evidence type="ECO:0000256" key="4">
    <source>
        <dbReference type="ARBA" id="ARBA00023098"/>
    </source>
</evidence>
<comment type="similarity">
    <text evidence="1">Belongs to the H-rev107 family.</text>
</comment>
<dbReference type="Ensembl" id="ENSPNYT00000028024.1">
    <property type="protein sequence ID" value="ENSPNYP00000027356.1"/>
    <property type="gene ID" value="ENSPNYG00000020570.1"/>
</dbReference>
<proteinExistence type="inferred from homology"/>
<evidence type="ECO:0000313" key="6">
    <source>
        <dbReference type="Ensembl" id="ENSPNYP00000027356.1"/>
    </source>
</evidence>
<accession>A0A3B4H1J2</accession>
<dbReference type="STRING" id="303518.ENSPNYP00000027356"/>
<feature type="domain" description="LRAT" evidence="5">
    <location>
        <begin position="28"/>
        <end position="141"/>
    </location>
</feature>
<dbReference type="InterPro" id="IPR051496">
    <property type="entry name" value="H-rev107_PLA/AT"/>
</dbReference>